<dbReference type="SMART" id="SM00827">
    <property type="entry name" value="PKS_AT"/>
    <property type="match status" value="1"/>
</dbReference>
<comment type="catalytic activity">
    <reaction evidence="4">
        <text>holo-[ACP] + malonyl-CoA = malonyl-[ACP] + CoA</text>
        <dbReference type="Rhea" id="RHEA:41792"/>
        <dbReference type="Rhea" id="RHEA-COMP:9623"/>
        <dbReference type="Rhea" id="RHEA-COMP:9685"/>
        <dbReference type="ChEBI" id="CHEBI:57287"/>
        <dbReference type="ChEBI" id="CHEBI:57384"/>
        <dbReference type="ChEBI" id="CHEBI:64479"/>
        <dbReference type="ChEBI" id="CHEBI:78449"/>
        <dbReference type="EC" id="2.3.1.39"/>
    </reaction>
</comment>
<dbReference type="EC" id="2.3.1.39" evidence="1"/>
<keyword evidence="8" id="KW-1185">Reference proteome</keyword>
<dbReference type="PROSITE" id="PS50075">
    <property type="entry name" value="CARRIER"/>
    <property type="match status" value="2"/>
</dbReference>
<comment type="caution">
    <text evidence="7">The sequence shown here is derived from an EMBL/GenBank/DDBJ whole genome shotgun (WGS) entry which is preliminary data.</text>
</comment>
<name>A0ABN8GAB0_9BACL</name>
<evidence type="ECO:0000256" key="2">
    <source>
        <dbReference type="ARBA" id="ARBA00022679"/>
    </source>
</evidence>
<dbReference type="Proteomes" id="UP000838686">
    <property type="component" value="Unassembled WGS sequence"/>
</dbReference>
<dbReference type="InterPro" id="IPR009081">
    <property type="entry name" value="PP-bd_ACP"/>
</dbReference>
<proteinExistence type="predicted"/>
<evidence type="ECO:0000256" key="5">
    <source>
        <dbReference type="SAM" id="MobiDB-lite"/>
    </source>
</evidence>
<dbReference type="PANTHER" id="PTHR42681">
    <property type="entry name" value="MALONYL-COA-ACYL CARRIER PROTEIN TRANSACYLASE, MITOCHONDRIAL"/>
    <property type="match status" value="1"/>
</dbReference>
<protein>
    <recommendedName>
        <fullName evidence="1">[acyl-carrier-protein] S-malonyltransferase</fullName>
        <ecNumber evidence="1">2.3.1.39</ecNumber>
    </recommendedName>
</protein>
<accession>A0ABN8GAB0</accession>
<dbReference type="InterPro" id="IPR014043">
    <property type="entry name" value="Acyl_transferase_dom"/>
</dbReference>
<evidence type="ECO:0000256" key="1">
    <source>
        <dbReference type="ARBA" id="ARBA00013258"/>
    </source>
</evidence>
<dbReference type="Gene3D" id="1.10.1200.10">
    <property type="entry name" value="ACP-like"/>
    <property type="match status" value="2"/>
</dbReference>
<dbReference type="SUPFAM" id="SSF47336">
    <property type="entry name" value="ACP-like"/>
    <property type="match status" value="2"/>
</dbReference>
<feature type="compositionally biased region" description="Low complexity" evidence="5">
    <location>
        <begin position="386"/>
        <end position="405"/>
    </location>
</feature>
<dbReference type="InterPro" id="IPR036736">
    <property type="entry name" value="ACP-like_sf"/>
</dbReference>
<evidence type="ECO:0000313" key="7">
    <source>
        <dbReference type="EMBL" id="CAH1201497.1"/>
    </source>
</evidence>
<feature type="domain" description="Carrier" evidence="6">
    <location>
        <begin position="436"/>
        <end position="516"/>
    </location>
</feature>
<evidence type="ECO:0000256" key="3">
    <source>
        <dbReference type="ARBA" id="ARBA00023315"/>
    </source>
</evidence>
<evidence type="ECO:0000256" key="4">
    <source>
        <dbReference type="ARBA" id="ARBA00048462"/>
    </source>
</evidence>
<keyword evidence="3" id="KW-0012">Acyltransferase</keyword>
<dbReference type="Pfam" id="PF00698">
    <property type="entry name" value="Acyl_transf_1"/>
    <property type="match status" value="1"/>
</dbReference>
<dbReference type="InterPro" id="IPR001227">
    <property type="entry name" value="Ac_transferase_dom_sf"/>
</dbReference>
<gene>
    <name evidence="7" type="primary">acpP</name>
    <name evidence="7" type="ORF">PAECIP111893_01633</name>
</gene>
<dbReference type="SUPFAM" id="SSF52151">
    <property type="entry name" value="FabD/lysophospholipase-like"/>
    <property type="match status" value="1"/>
</dbReference>
<evidence type="ECO:0000313" key="8">
    <source>
        <dbReference type="Proteomes" id="UP000838686"/>
    </source>
</evidence>
<feature type="region of interest" description="Disordered" evidence="5">
    <location>
        <begin position="369"/>
        <end position="405"/>
    </location>
</feature>
<dbReference type="InterPro" id="IPR050858">
    <property type="entry name" value="Mal-CoA-ACP_Trans/PKS_FabD"/>
</dbReference>
<dbReference type="Gene3D" id="3.30.70.250">
    <property type="entry name" value="Malonyl-CoA ACP transacylase, ACP-binding"/>
    <property type="match status" value="1"/>
</dbReference>
<feature type="domain" description="Carrier" evidence="6">
    <location>
        <begin position="558"/>
        <end position="638"/>
    </location>
</feature>
<dbReference type="InterPro" id="IPR016035">
    <property type="entry name" value="Acyl_Trfase/lysoPLipase"/>
</dbReference>
<organism evidence="7 8">
    <name type="scientific">Paenibacillus plantiphilus</name>
    <dbReference type="NCBI Taxonomy" id="2905650"/>
    <lineage>
        <taxon>Bacteria</taxon>
        <taxon>Bacillati</taxon>
        <taxon>Bacillota</taxon>
        <taxon>Bacilli</taxon>
        <taxon>Bacillales</taxon>
        <taxon>Paenibacillaceae</taxon>
        <taxon>Paenibacillus</taxon>
    </lineage>
</organism>
<evidence type="ECO:0000259" key="6">
    <source>
        <dbReference type="PROSITE" id="PS50075"/>
    </source>
</evidence>
<sequence length="645" mass="71084">MPHRFAVLFPGQGAYYEGALSEIRKFYSEVDEVFSEIDEVTRLMLGSSVSDVIFESRKRDIQEMLTNHGDLLQAALYGIAVASYRIMEARGFQPAVLVGHSFGEIAALVCSGAFTVRQGAEIVCHRIHALKQLGNVNGRMAALNTDAEHAGHLVALLRNEYTVISVENHRKQVVISGLEEQISIIQKLSEAIKLRTTILDSPYPFHNPLLQPAVHYFSERMGSIQRHQASLRTPVYSPILGRYYTDDDKLTSCLAEHLIEPVQFPAAIQSLYAEGIRAFVECGAKDTLSNLVANILYNEGEVHVVPCLLPNPSEYESFQQALDNIEKLGGLQAMNQLPNEERLVELFWTTRGPEIQRYIREELKRFLHKQSASEKGQGAPQAAEHSSPSSDRSISSSNQSNPSNDHLIATATAMETATATATTTTTATNQSRAVPVSREQLLQDVIAIYASELEYPEEVFEEHVALEAELGVDSVKQTELMARVSQKFELPPLPANFRMSEVQTLGAIVDFIHAVLTEGAADNRGPSKEAPVFVTAASAPVVADTPVTVVTDAPATVATRDTLLRELVAIYAEALEYPEEVFTEDAALEAELGVDSVKQTELMARISEQYGLPERPLNFRLSDYPTLGKIADFVFQEQGKEAVLV</sequence>
<dbReference type="Pfam" id="PF00550">
    <property type="entry name" value="PP-binding"/>
    <property type="match status" value="2"/>
</dbReference>
<dbReference type="Gene3D" id="3.40.366.10">
    <property type="entry name" value="Malonyl-Coenzyme A Acyl Carrier Protein, domain 2"/>
    <property type="match status" value="1"/>
</dbReference>
<dbReference type="RefSeq" id="WP_236339974.1">
    <property type="nucleotide sequence ID" value="NZ_CAKMMF010000007.1"/>
</dbReference>
<dbReference type="EMBL" id="CAKMMF010000007">
    <property type="protein sequence ID" value="CAH1201497.1"/>
    <property type="molecule type" value="Genomic_DNA"/>
</dbReference>
<keyword evidence="2" id="KW-0808">Transferase</keyword>
<reference evidence="7" key="1">
    <citation type="submission" date="2022-01" db="EMBL/GenBank/DDBJ databases">
        <authorList>
            <person name="Criscuolo A."/>
        </authorList>
    </citation>
    <scope>NUCLEOTIDE SEQUENCE</scope>
    <source>
        <strain evidence="7">CIP111893</strain>
    </source>
</reference>
<dbReference type="PANTHER" id="PTHR42681:SF1">
    <property type="entry name" value="MALONYL-COA-ACYL CARRIER PROTEIN TRANSACYLASE, MITOCHONDRIAL"/>
    <property type="match status" value="1"/>
</dbReference>